<evidence type="ECO:0000256" key="5">
    <source>
        <dbReference type="SAM" id="MobiDB-lite"/>
    </source>
</evidence>
<dbReference type="CDD" id="cd16464">
    <property type="entry name" value="RING-H2_Pirh2-like"/>
    <property type="match status" value="1"/>
</dbReference>
<dbReference type="SUPFAM" id="SSF161245">
    <property type="entry name" value="Zinc hairpin stack"/>
    <property type="match status" value="1"/>
</dbReference>
<dbReference type="Gene3D" id="3.30.40.10">
    <property type="entry name" value="Zinc/RING finger domain, C3HC4 (zinc finger)"/>
    <property type="match status" value="1"/>
</dbReference>
<evidence type="ECO:0000256" key="2">
    <source>
        <dbReference type="ARBA" id="ARBA00022771"/>
    </source>
</evidence>
<dbReference type="SMART" id="SM00184">
    <property type="entry name" value="RING"/>
    <property type="match status" value="1"/>
</dbReference>
<feature type="region of interest" description="Disordered" evidence="5">
    <location>
        <begin position="590"/>
        <end position="618"/>
    </location>
</feature>
<evidence type="ECO:0000256" key="3">
    <source>
        <dbReference type="ARBA" id="ARBA00022833"/>
    </source>
</evidence>
<evidence type="ECO:0000313" key="9">
    <source>
        <dbReference type="EMBL" id="QDS76517.1"/>
    </source>
</evidence>
<dbReference type="InterPro" id="IPR008913">
    <property type="entry name" value="Znf_CHY"/>
</dbReference>
<dbReference type="GO" id="GO:0006511">
    <property type="term" value="P:ubiquitin-dependent protein catabolic process"/>
    <property type="evidence" value="ECO:0007669"/>
    <property type="project" value="TreeGrafter"/>
</dbReference>
<dbReference type="PROSITE" id="PS51270">
    <property type="entry name" value="ZF_CTCHY"/>
    <property type="match status" value="1"/>
</dbReference>
<dbReference type="GO" id="GO:0061630">
    <property type="term" value="F:ubiquitin protein ligase activity"/>
    <property type="evidence" value="ECO:0007669"/>
    <property type="project" value="TreeGrafter"/>
</dbReference>
<organism evidence="9 10">
    <name type="scientific">Venturia effusa</name>
    <dbReference type="NCBI Taxonomy" id="50376"/>
    <lineage>
        <taxon>Eukaryota</taxon>
        <taxon>Fungi</taxon>
        <taxon>Dikarya</taxon>
        <taxon>Ascomycota</taxon>
        <taxon>Pezizomycotina</taxon>
        <taxon>Dothideomycetes</taxon>
        <taxon>Pleosporomycetidae</taxon>
        <taxon>Venturiales</taxon>
        <taxon>Venturiaceae</taxon>
        <taxon>Venturia</taxon>
    </lineage>
</organism>
<feature type="compositionally biased region" description="Polar residues" evidence="5">
    <location>
        <begin position="248"/>
        <end position="258"/>
    </location>
</feature>
<feature type="region of interest" description="Disordered" evidence="5">
    <location>
        <begin position="56"/>
        <end position="131"/>
    </location>
</feature>
<feature type="region of interest" description="Disordered" evidence="5">
    <location>
        <begin position="758"/>
        <end position="840"/>
    </location>
</feature>
<dbReference type="InterPro" id="IPR039512">
    <property type="entry name" value="RCHY1_zinc-ribbon"/>
</dbReference>
<feature type="compositionally biased region" description="Acidic residues" evidence="5">
    <location>
        <begin position="763"/>
        <end position="799"/>
    </location>
</feature>
<dbReference type="PROSITE" id="PS51266">
    <property type="entry name" value="ZF_CHY"/>
    <property type="match status" value="1"/>
</dbReference>
<dbReference type="EMBL" id="CP042199">
    <property type="protein sequence ID" value="QDS76517.1"/>
    <property type="molecule type" value="Genomic_DNA"/>
</dbReference>
<dbReference type="GO" id="GO:0008270">
    <property type="term" value="F:zinc ion binding"/>
    <property type="evidence" value="ECO:0007669"/>
    <property type="project" value="UniProtKB-KW"/>
</dbReference>
<evidence type="ECO:0000256" key="4">
    <source>
        <dbReference type="PROSITE-ProRule" id="PRU00601"/>
    </source>
</evidence>
<dbReference type="Pfam" id="PF05495">
    <property type="entry name" value="zf-CHY"/>
    <property type="match status" value="1"/>
</dbReference>
<dbReference type="PROSITE" id="PS50089">
    <property type="entry name" value="ZF_RING_2"/>
    <property type="match status" value="1"/>
</dbReference>
<sequence length="840" mass="93355">MTSLLSSFLIDPFVRQARRFSLVNDAPTTPEIDQSNLNGESHANDHLNVRRTQPVQSKFAAGSHREAQDAPAVRPESDENSCLATTALSDNECSTGGHGALDAGRPSCKPTVTEKASSPVSLGVASDEPLVPAGNPTPIATYADVDVSQDTSPILLADADDLPANASLINPDHRVPPTRPRLQDTNMSRPSMPDHAGMSSSLPADDGMRLLRERIHGIRSDSVSQEEKARKMHDLMTEEWKNAQLSLRPQSPASQISHETPFDPASPPLTLCSPASPNASCTVPPEPHNPFNIQPEDLQPSYRPIPEPEPAADDTAADEAPTDPPEPVLGCKHYQRNVKIQCFDCKTWHTCRHCHDAAVQSHHLNRRATENMLCMHCFTPQPAGQYCKNCNERAAWYYCDICKLWDDDGSKRIYHCADCGICRKGEGLGKDYVHCKKCNVCVSISHFPTHTCIENATDSNCPLCLDYMFTSPLEIVALPCGHYLHHHCYTSLMLSTYQCPICKRSAVNMETQWRGLEEQIRHQPMPREWAGVRVEVRCNDCGGKTIVPFHWLGCKCNRCDSFNTVEAGLLANEEVQRSVEDFAERRREIREEEMRNRRPWTAPSEDQHHQNPHQHRRQPLRTRVVRPYFLDMEERDGVAIRPEHRRADSAGQFGEVPVAALGEGWAAQHWVNGVREGWAGNVGGAWVGIGGRAEGWVGGVRDGFGLPALPNLPNLDPWDMLGRVGRGLEPIRQYFDGEIVDGVPEAFLRAARLQRERSCDHWDAEDEVEEDEGSDSEYEDETGSEDEDEEDDDYDDIDNLEGKTIEVDMHDAVTTPVVGGGKKGMGEPSGVRALETILPK</sequence>
<proteinExistence type="predicted"/>
<evidence type="ECO:0000259" key="7">
    <source>
        <dbReference type="PROSITE" id="PS51266"/>
    </source>
</evidence>
<keyword evidence="3" id="KW-0862">Zinc</keyword>
<accession>A0A517LLL1</accession>
<keyword evidence="1" id="KW-0479">Metal-binding</keyword>
<name>A0A517LLL1_9PEZI</name>
<feature type="domain" description="CHY-type" evidence="7">
    <location>
        <begin position="324"/>
        <end position="392"/>
    </location>
</feature>
<dbReference type="InterPro" id="IPR001841">
    <property type="entry name" value="Znf_RING"/>
</dbReference>
<feature type="region of interest" description="Disordered" evidence="5">
    <location>
        <begin position="248"/>
        <end position="324"/>
    </location>
</feature>
<protein>
    <recommendedName>
        <fullName evidence="11">RING-type domain-containing protein</fullName>
    </recommendedName>
</protein>
<keyword evidence="10" id="KW-1185">Reference proteome</keyword>
<feature type="region of interest" description="Disordered" evidence="5">
    <location>
        <begin position="166"/>
        <end position="201"/>
    </location>
</feature>
<dbReference type="PANTHER" id="PTHR21319">
    <property type="entry name" value="RING FINGER AND CHY ZINC FINGER DOMAIN-CONTAINING PROTEIN 1"/>
    <property type="match status" value="1"/>
</dbReference>
<feature type="domain" description="RING-type" evidence="6">
    <location>
        <begin position="461"/>
        <end position="503"/>
    </location>
</feature>
<dbReference type="InterPro" id="IPR013083">
    <property type="entry name" value="Znf_RING/FYVE/PHD"/>
</dbReference>
<evidence type="ECO:0000259" key="8">
    <source>
        <dbReference type="PROSITE" id="PS51270"/>
    </source>
</evidence>
<dbReference type="PANTHER" id="PTHR21319:SF0">
    <property type="entry name" value="AND RING FINGER DOMAIN PROTEIN, PUTATIVE (AFU_ORTHOLOGUE AFUA_1G08900)-RELATED"/>
    <property type="match status" value="1"/>
</dbReference>
<dbReference type="OrthoDB" id="411372at2759"/>
<dbReference type="AlphaFoldDB" id="A0A517LLL1"/>
<dbReference type="Proteomes" id="UP000316270">
    <property type="component" value="Chromosome 15"/>
</dbReference>
<feature type="domain" description="CTCHY-type" evidence="8">
    <location>
        <begin position="394"/>
        <end position="460"/>
    </location>
</feature>
<feature type="compositionally biased region" description="Acidic residues" evidence="5">
    <location>
        <begin position="310"/>
        <end position="321"/>
    </location>
</feature>
<evidence type="ECO:0008006" key="11">
    <source>
        <dbReference type="Google" id="ProtNLM"/>
    </source>
</evidence>
<dbReference type="Pfam" id="PF14599">
    <property type="entry name" value="zinc_ribbon_6"/>
    <property type="match status" value="1"/>
</dbReference>
<reference evidence="9 10" key="1">
    <citation type="submission" date="2019-07" db="EMBL/GenBank/DDBJ databases">
        <title>Finished genome of Venturia effusa.</title>
        <authorList>
            <person name="Young C.A."/>
            <person name="Cox M.P."/>
            <person name="Ganley A.R.D."/>
            <person name="David W.J."/>
        </authorList>
    </citation>
    <scope>NUCLEOTIDE SEQUENCE [LARGE SCALE GENOMIC DNA]</scope>
    <source>
        <strain evidence="10">albino</strain>
    </source>
</reference>
<dbReference type="InterPro" id="IPR037275">
    <property type="entry name" value="Znf_CTCHY_sf"/>
</dbReference>
<dbReference type="Gene3D" id="2.20.28.10">
    <property type="match status" value="1"/>
</dbReference>
<evidence type="ECO:0000259" key="6">
    <source>
        <dbReference type="PROSITE" id="PS50089"/>
    </source>
</evidence>
<dbReference type="STRING" id="50376.A0A517LLL1"/>
<evidence type="ECO:0000256" key="1">
    <source>
        <dbReference type="ARBA" id="ARBA00022723"/>
    </source>
</evidence>
<dbReference type="InterPro" id="IPR017921">
    <property type="entry name" value="Znf_CTCHY"/>
</dbReference>
<dbReference type="InterPro" id="IPR037274">
    <property type="entry name" value="Znf_CHY_sf"/>
</dbReference>
<dbReference type="GO" id="GO:0005634">
    <property type="term" value="C:nucleus"/>
    <property type="evidence" value="ECO:0007669"/>
    <property type="project" value="TreeGrafter"/>
</dbReference>
<dbReference type="Pfam" id="PF13639">
    <property type="entry name" value="zf-RING_2"/>
    <property type="match status" value="1"/>
</dbReference>
<dbReference type="GO" id="GO:0016567">
    <property type="term" value="P:protein ubiquitination"/>
    <property type="evidence" value="ECO:0007669"/>
    <property type="project" value="TreeGrafter"/>
</dbReference>
<gene>
    <name evidence="9" type="ORF">FKW77_005811</name>
</gene>
<feature type="compositionally biased region" description="Basic and acidic residues" evidence="5">
    <location>
        <begin position="800"/>
        <end position="811"/>
    </location>
</feature>
<dbReference type="SUPFAM" id="SSF161219">
    <property type="entry name" value="CHY zinc finger-like"/>
    <property type="match status" value="1"/>
</dbReference>
<feature type="compositionally biased region" description="Polar residues" evidence="5">
    <location>
        <begin position="80"/>
        <end position="94"/>
    </location>
</feature>
<evidence type="ECO:0000313" key="10">
    <source>
        <dbReference type="Proteomes" id="UP000316270"/>
    </source>
</evidence>
<dbReference type="SUPFAM" id="SSF57850">
    <property type="entry name" value="RING/U-box"/>
    <property type="match status" value="1"/>
</dbReference>
<keyword evidence="2 4" id="KW-0863">Zinc-finger</keyword>